<reference evidence="2 3" key="1">
    <citation type="submission" date="2016-05" db="EMBL/GenBank/DDBJ databases">
        <title>Comparative analysis of secretome profiles of manganese(II)-oxidizing ascomycete fungi.</title>
        <authorList>
            <consortium name="DOE Joint Genome Institute"/>
            <person name="Zeiner C.A."/>
            <person name="Purvine S.O."/>
            <person name="Zink E.M."/>
            <person name="Wu S."/>
            <person name="Pasa-Tolic L."/>
            <person name="Chaput D.L."/>
            <person name="Haridas S."/>
            <person name="Grigoriev I.V."/>
            <person name="Santelli C.M."/>
            <person name="Hansel C.M."/>
        </authorList>
    </citation>
    <scope>NUCLEOTIDE SEQUENCE [LARGE SCALE GENOMIC DNA]</scope>
    <source>
        <strain evidence="2 3">SRC1lrK2f</strain>
    </source>
</reference>
<dbReference type="EMBL" id="KV441473">
    <property type="protein sequence ID" value="OAG23056.1"/>
    <property type="molecule type" value="Genomic_DNA"/>
</dbReference>
<sequence length="319" mass="35135">MRRPRFYTVTCTHLSRRRWRRRRDIARRRRWRGLAWRGRWRHGTRRWWWRWWRAAGRSVRLEERTKARRRTSRRWGSTVTRSTIGTRSTHTSVLVVAITTISIASSCCRSSGSSRSPGSRTITSTVALIVGLTTTAAATSPRRRSGRATVASTTVVAVTRPRCRASSGTTLPWLEGALASTVVVSASSAVAVVFDRRARLATSASHLGHKCVELVLWGTANTSWLTAVAETVVVAPGLTDFAVGTIASHVTSLTTDTADDAGREVLLLWTIVLAMTNLTTVLAGLVLVVTKGTVEGGKLTKLVALEFVLAFRDRSSLQD</sequence>
<protein>
    <submittedName>
        <fullName evidence="2">Uncharacterized protein</fullName>
    </submittedName>
</protein>
<dbReference type="GeneID" id="29118363"/>
<dbReference type="AlphaFoldDB" id="A0A177DU59"/>
<evidence type="ECO:0000313" key="3">
    <source>
        <dbReference type="Proteomes" id="UP000077248"/>
    </source>
</evidence>
<gene>
    <name evidence="2" type="ORF">CC77DRAFT_687617</name>
</gene>
<dbReference type="KEGG" id="aalt:CC77DRAFT_687617"/>
<name>A0A177DU59_ALTAL</name>
<evidence type="ECO:0000256" key="1">
    <source>
        <dbReference type="SAM" id="Phobius"/>
    </source>
</evidence>
<keyword evidence="1" id="KW-0812">Transmembrane</keyword>
<organism evidence="2 3">
    <name type="scientific">Alternaria alternata</name>
    <name type="common">Alternaria rot fungus</name>
    <name type="synonym">Torula alternata</name>
    <dbReference type="NCBI Taxonomy" id="5599"/>
    <lineage>
        <taxon>Eukaryota</taxon>
        <taxon>Fungi</taxon>
        <taxon>Dikarya</taxon>
        <taxon>Ascomycota</taxon>
        <taxon>Pezizomycotina</taxon>
        <taxon>Dothideomycetes</taxon>
        <taxon>Pleosporomycetidae</taxon>
        <taxon>Pleosporales</taxon>
        <taxon>Pleosporineae</taxon>
        <taxon>Pleosporaceae</taxon>
        <taxon>Alternaria</taxon>
        <taxon>Alternaria sect. Alternaria</taxon>
        <taxon>Alternaria alternata complex</taxon>
    </lineage>
</organism>
<keyword evidence="3" id="KW-1185">Reference proteome</keyword>
<proteinExistence type="predicted"/>
<dbReference type="RefSeq" id="XP_018388477.1">
    <property type="nucleotide sequence ID" value="XM_018532769.1"/>
</dbReference>
<keyword evidence="1" id="KW-1133">Transmembrane helix</keyword>
<dbReference type="Proteomes" id="UP000077248">
    <property type="component" value="Unassembled WGS sequence"/>
</dbReference>
<feature type="transmembrane region" description="Helical" evidence="1">
    <location>
        <begin position="266"/>
        <end position="289"/>
    </location>
</feature>
<evidence type="ECO:0000313" key="2">
    <source>
        <dbReference type="EMBL" id="OAG23056.1"/>
    </source>
</evidence>
<keyword evidence="1" id="KW-0472">Membrane</keyword>
<accession>A0A177DU59</accession>
<dbReference type="VEuPathDB" id="FungiDB:CC77DRAFT_687617"/>